<protein>
    <submittedName>
        <fullName evidence="1">Uncharacterized protein</fullName>
    </submittedName>
</protein>
<accession>A0A5Q2MZ26</accession>
<proteinExistence type="predicted"/>
<sequence length="44" mass="5301">MLFSLQRQAFFDEVFIMVLRSDSLDSFWFYPKESRGSQKSLLHL</sequence>
<organism evidence="1 2">
    <name type="scientific">Heliorestis convoluta</name>
    <dbReference type="NCBI Taxonomy" id="356322"/>
    <lineage>
        <taxon>Bacteria</taxon>
        <taxon>Bacillati</taxon>
        <taxon>Bacillota</taxon>
        <taxon>Clostridia</taxon>
        <taxon>Eubacteriales</taxon>
        <taxon>Heliobacteriaceae</taxon>
        <taxon>Heliorestis</taxon>
    </lineage>
</organism>
<dbReference type="AlphaFoldDB" id="A0A5Q2MZ26"/>
<reference evidence="2" key="1">
    <citation type="submission" date="2019-11" db="EMBL/GenBank/DDBJ databases">
        <title>Genome sequence of Heliorestis convoluta strain HH, an alkaliphilic and minimalistic phototrophic bacterium from a soda lake in Egypt.</title>
        <authorList>
            <person name="Dewey E.D."/>
            <person name="Stokes L.M."/>
            <person name="Burchell B.M."/>
            <person name="Shaffer K.N."/>
            <person name="Huntington A.M."/>
            <person name="Baker J.M."/>
            <person name="Nadendla S."/>
            <person name="Giglio M.G."/>
            <person name="Touchman J.W."/>
            <person name="Blankenship R.E."/>
            <person name="Madigan M.T."/>
            <person name="Sattley W.M."/>
        </authorList>
    </citation>
    <scope>NUCLEOTIDE SEQUENCE [LARGE SCALE GENOMIC DNA]</scope>
    <source>
        <strain evidence="2">HH</strain>
    </source>
</reference>
<dbReference type="Proteomes" id="UP000366051">
    <property type="component" value="Chromosome"/>
</dbReference>
<gene>
    <name evidence="1" type="ORF">FTV88_0500</name>
</gene>
<name>A0A5Q2MZ26_9FIRM</name>
<evidence type="ECO:0000313" key="2">
    <source>
        <dbReference type="Proteomes" id="UP000366051"/>
    </source>
</evidence>
<dbReference type="EMBL" id="CP045875">
    <property type="protein sequence ID" value="QGG46679.1"/>
    <property type="molecule type" value="Genomic_DNA"/>
</dbReference>
<evidence type="ECO:0000313" key="1">
    <source>
        <dbReference type="EMBL" id="QGG46679.1"/>
    </source>
</evidence>
<keyword evidence="2" id="KW-1185">Reference proteome</keyword>
<dbReference type="KEGG" id="hcv:FTV88_0500"/>